<feature type="compositionally biased region" description="Low complexity" evidence="1">
    <location>
        <begin position="61"/>
        <end position="82"/>
    </location>
</feature>
<feature type="compositionally biased region" description="Low complexity" evidence="1">
    <location>
        <begin position="1"/>
        <end position="25"/>
    </location>
</feature>
<sequence length="119" mass="13049">MTTTFTSLITFTSPNQPQPRLQPNLVSNPVTTQSHLQPNLVSNPVTTQSRLQPNHNHVSNPTTITSPITTTSPITSPTQPQPRLQPQRLLTIFLATVSGSPRHPLPFDAHFSLVALELN</sequence>
<accession>A0AAE1KG23</accession>
<organism evidence="2 3">
    <name type="scientific">Petrolisthes cinctipes</name>
    <name type="common">Flat porcelain crab</name>
    <dbReference type="NCBI Taxonomy" id="88211"/>
    <lineage>
        <taxon>Eukaryota</taxon>
        <taxon>Metazoa</taxon>
        <taxon>Ecdysozoa</taxon>
        <taxon>Arthropoda</taxon>
        <taxon>Crustacea</taxon>
        <taxon>Multicrustacea</taxon>
        <taxon>Malacostraca</taxon>
        <taxon>Eumalacostraca</taxon>
        <taxon>Eucarida</taxon>
        <taxon>Decapoda</taxon>
        <taxon>Pleocyemata</taxon>
        <taxon>Anomura</taxon>
        <taxon>Galatheoidea</taxon>
        <taxon>Porcellanidae</taxon>
        <taxon>Petrolisthes</taxon>
    </lineage>
</organism>
<dbReference type="EMBL" id="JAWQEG010002108">
    <property type="protein sequence ID" value="KAK3874341.1"/>
    <property type="molecule type" value="Genomic_DNA"/>
</dbReference>
<proteinExistence type="predicted"/>
<keyword evidence="3" id="KW-1185">Reference proteome</keyword>
<name>A0AAE1KG23_PETCI</name>
<dbReference type="Proteomes" id="UP001286313">
    <property type="component" value="Unassembled WGS sequence"/>
</dbReference>
<comment type="caution">
    <text evidence="2">The sequence shown here is derived from an EMBL/GenBank/DDBJ whole genome shotgun (WGS) entry which is preliminary data.</text>
</comment>
<evidence type="ECO:0000313" key="2">
    <source>
        <dbReference type="EMBL" id="KAK3874341.1"/>
    </source>
</evidence>
<dbReference type="AlphaFoldDB" id="A0AAE1KG23"/>
<reference evidence="2" key="1">
    <citation type="submission" date="2023-10" db="EMBL/GenBank/DDBJ databases">
        <title>Genome assemblies of two species of porcelain crab, Petrolisthes cinctipes and Petrolisthes manimaculis (Anomura: Porcellanidae).</title>
        <authorList>
            <person name="Angst P."/>
        </authorList>
    </citation>
    <scope>NUCLEOTIDE SEQUENCE</scope>
    <source>
        <strain evidence="2">PB745_01</strain>
        <tissue evidence="2">Gill</tissue>
    </source>
</reference>
<evidence type="ECO:0000256" key="1">
    <source>
        <dbReference type="SAM" id="MobiDB-lite"/>
    </source>
</evidence>
<gene>
    <name evidence="2" type="ORF">Pcinc_020728</name>
</gene>
<evidence type="ECO:0000313" key="3">
    <source>
        <dbReference type="Proteomes" id="UP001286313"/>
    </source>
</evidence>
<feature type="region of interest" description="Disordered" evidence="1">
    <location>
        <begin position="1"/>
        <end position="82"/>
    </location>
</feature>
<protein>
    <submittedName>
        <fullName evidence="2">Uncharacterized protein</fullName>
    </submittedName>
</protein>
<feature type="compositionally biased region" description="Polar residues" evidence="1">
    <location>
        <begin position="26"/>
        <end position="60"/>
    </location>
</feature>